<dbReference type="EMBL" id="BIMN01000002">
    <property type="protein sequence ID" value="GCE63564.1"/>
    <property type="molecule type" value="Genomic_DNA"/>
</dbReference>
<dbReference type="Proteomes" id="UP000324831">
    <property type="component" value="Unassembled WGS sequence"/>
</dbReference>
<evidence type="ECO:0000313" key="3">
    <source>
        <dbReference type="Proteomes" id="UP000324831"/>
    </source>
</evidence>
<dbReference type="AlphaFoldDB" id="A0A478FRB9"/>
<organism evidence="2 3">
    <name type="scientific">Candidatus Mycoplasma haematohominis</name>
    <dbReference type="NCBI Taxonomy" id="1494318"/>
    <lineage>
        <taxon>Bacteria</taxon>
        <taxon>Bacillati</taxon>
        <taxon>Mycoplasmatota</taxon>
        <taxon>Mollicutes</taxon>
        <taxon>Mycoplasmataceae</taxon>
        <taxon>Mycoplasma</taxon>
    </lineage>
</organism>
<proteinExistence type="predicted"/>
<evidence type="ECO:0000313" key="2">
    <source>
        <dbReference type="EMBL" id="GCE63564.1"/>
    </source>
</evidence>
<evidence type="ECO:0000256" key="1">
    <source>
        <dbReference type="SAM" id="MobiDB-lite"/>
    </source>
</evidence>
<feature type="region of interest" description="Disordered" evidence="1">
    <location>
        <begin position="157"/>
        <end position="179"/>
    </location>
</feature>
<sequence length="266" mass="30144">MDPIKLSIGAGAGALLIGGTTYVVYISVNVMPECDVLSSISGFGTTDKYENGKYGYSYGDYLVDPNKLTESKNKDWWEWSYKSLKSHKPDTLSAKFRAVEVAYQAEESSPEKALNKVCDAAFKSVKGNVVKTVSEPATDKYKEEDVWKFCSISPNRQKPVSLSDSKDNSEKSLVTDSSKETWGKQHKDGLISVDTLSNQWFWDLKERKFKDEQDEANSQNVFKNRKKNNKTVKETCSDAYRESFTEKTKVTETDLKKYCFLEKQPS</sequence>
<reference evidence="2 3" key="1">
    <citation type="submission" date="2019-01" db="EMBL/GenBank/DDBJ databases">
        <title>Draft genome sequences of Candidatus Mycoplasma haemohominis SWG34-3 identified from a patient with pyrexia, anemia and liver dysfunction.</title>
        <authorList>
            <person name="Sekizuka T."/>
            <person name="Hattori N."/>
            <person name="Katano H."/>
            <person name="Takuma T."/>
            <person name="Ito T."/>
            <person name="Arai N."/>
            <person name="Yanai R."/>
            <person name="Ishii S."/>
            <person name="Miura Y."/>
            <person name="Tokunaga T."/>
            <person name="Watanabe H."/>
            <person name="Nomura N."/>
            <person name="Eguchi J."/>
            <person name="Arai T."/>
            <person name="Hasegawa H."/>
            <person name="Nakamaki T."/>
            <person name="Wakita T."/>
            <person name="Niki Y."/>
            <person name="Kuroda M."/>
        </authorList>
    </citation>
    <scope>NUCLEOTIDE SEQUENCE [LARGE SCALE GENOMIC DNA]</scope>
    <source>
        <strain evidence="2">SWG34-3</strain>
    </source>
</reference>
<name>A0A478FRB9_9MOLU</name>
<comment type="caution">
    <text evidence="2">The sequence shown here is derived from an EMBL/GenBank/DDBJ whole genome shotgun (WGS) entry which is preliminary data.</text>
</comment>
<gene>
    <name evidence="2" type="ORF">MHSWG343_05610</name>
</gene>
<accession>A0A478FRB9</accession>
<protein>
    <submittedName>
        <fullName evidence="2">Uncharacterized protein</fullName>
    </submittedName>
</protein>